<proteinExistence type="predicted"/>
<protein>
    <submittedName>
        <fullName evidence="3">Putative lipoprotein</fullName>
    </submittedName>
</protein>
<gene>
    <name evidence="3" type="ORF">U732_2516</name>
</gene>
<reference evidence="3 4" key="1">
    <citation type="journal article" date="2015" name="Infect. Genet. Evol.">
        <title>Genomic sequences of six botulinum neurotoxin-producing strains representing three clostridial species illustrate the mobility and diversity of botulinum neurotoxin genes.</title>
        <authorList>
            <person name="Smith T.J."/>
            <person name="Hill K.K."/>
            <person name="Xie G."/>
            <person name="Foley B.T."/>
            <person name="Williamson C.H."/>
            <person name="Foster J.T."/>
            <person name="Johnson S.L."/>
            <person name="Chertkov O."/>
            <person name="Teshima H."/>
            <person name="Gibbons H.S."/>
            <person name="Johnsky L.A."/>
            <person name="Karavis M.A."/>
            <person name="Smith L.A."/>
        </authorList>
    </citation>
    <scope>NUCLEOTIDE SEQUENCE [LARGE SCALE GENOMIC DNA]</scope>
    <source>
        <strain evidence="3 4">CDC 2741</strain>
    </source>
</reference>
<dbReference type="RefSeq" id="WP_039635005.1">
    <property type="nucleotide sequence ID" value="NZ_AYSO01000019.1"/>
</dbReference>
<organism evidence="3 4">
    <name type="scientific">Clostridium argentinense CDC 2741</name>
    <dbReference type="NCBI Taxonomy" id="1418104"/>
    <lineage>
        <taxon>Bacteria</taxon>
        <taxon>Bacillati</taxon>
        <taxon>Bacillota</taxon>
        <taxon>Clostridia</taxon>
        <taxon>Eubacteriales</taxon>
        <taxon>Clostridiaceae</taxon>
        <taxon>Clostridium</taxon>
    </lineage>
</organism>
<sequence length="174" mass="19836">MKKVLSIILAGMMTFSLTACGSKTETETNKEVTKEENKVEETKTEEVKHESFKSLLNSIAEKDYGYSEVNTIKIMKEEDVAKYQEKAKVVVDKAMEDNKIEAAKAKVYPYYININGDKSEKDYVVVYGDDKVPTTVYEIVLSISDEFEPSLKEVKETKDIINDQFKTLFADEVK</sequence>
<evidence type="ECO:0000313" key="4">
    <source>
        <dbReference type="Proteomes" id="UP000031366"/>
    </source>
</evidence>
<dbReference type="AlphaFoldDB" id="A0A0C1U1H2"/>
<name>A0A0C1U1H2_9CLOT</name>
<evidence type="ECO:0000256" key="1">
    <source>
        <dbReference type="SAM" id="MobiDB-lite"/>
    </source>
</evidence>
<dbReference type="EMBL" id="AYSO01000019">
    <property type="protein sequence ID" value="KIE45348.1"/>
    <property type="molecule type" value="Genomic_DNA"/>
</dbReference>
<evidence type="ECO:0000256" key="2">
    <source>
        <dbReference type="SAM" id="SignalP"/>
    </source>
</evidence>
<accession>A0A0C1U1H2</accession>
<dbReference type="Proteomes" id="UP000031366">
    <property type="component" value="Unassembled WGS sequence"/>
</dbReference>
<feature type="signal peptide" evidence="2">
    <location>
        <begin position="1"/>
        <end position="19"/>
    </location>
</feature>
<dbReference type="PROSITE" id="PS51257">
    <property type="entry name" value="PROKAR_LIPOPROTEIN"/>
    <property type="match status" value="1"/>
</dbReference>
<evidence type="ECO:0000313" key="3">
    <source>
        <dbReference type="EMBL" id="KIE45348.1"/>
    </source>
</evidence>
<feature type="region of interest" description="Disordered" evidence="1">
    <location>
        <begin position="24"/>
        <end position="44"/>
    </location>
</feature>
<comment type="caution">
    <text evidence="3">The sequence shown here is derived from an EMBL/GenBank/DDBJ whole genome shotgun (WGS) entry which is preliminary data.</text>
</comment>
<feature type="chain" id="PRO_5038726468" evidence="2">
    <location>
        <begin position="20"/>
        <end position="174"/>
    </location>
</feature>
<dbReference type="OrthoDB" id="1907298at2"/>
<keyword evidence="2" id="KW-0732">Signal</keyword>
<keyword evidence="4" id="KW-1185">Reference proteome</keyword>
<keyword evidence="3" id="KW-0449">Lipoprotein</keyword>